<keyword evidence="1" id="KW-0547">Nucleotide-binding</keyword>
<feature type="domain" description="DNA2/NAM7 helicase-like C-terminal" evidence="6">
    <location>
        <begin position="51"/>
        <end position="182"/>
    </location>
</feature>
<dbReference type="InterPro" id="IPR050534">
    <property type="entry name" value="Coronavir_polyprotein_1ab"/>
</dbReference>
<feature type="compositionally biased region" description="Basic and acidic residues" evidence="5">
    <location>
        <begin position="190"/>
        <end position="201"/>
    </location>
</feature>
<dbReference type="OrthoDB" id="5103636at2759"/>
<reference evidence="7 8" key="1">
    <citation type="submission" date="2017-06" db="EMBL/GenBank/DDBJ databases">
        <title>Comparative genomic analysis of Ambrosia Fusariam Clade fungi.</title>
        <authorList>
            <person name="Stajich J.E."/>
            <person name="Carrillo J."/>
            <person name="Kijimoto T."/>
            <person name="Eskalen A."/>
            <person name="O'Donnell K."/>
            <person name="Kasson M."/>
        </authorList>
    </citation>
    <scope>NUCLEOTIDE SEQUENCE [LARGE SCALE GENOMIC DNA]</scope>
    <source>
        <strain evidence="7">UCR3666</strain>
    </source>
</reference>
<evidence type="ECO:0000313" key="8">
    <source>
        <dbReference type="Proteomes" id="UP000277212"/>
    </source>
</evidence>
<evidence type="ECO:0000313" key="7">
    <source>
        <dbReference type="EMBL" id="RMJ09929.1"/>
    </source>
</evidence>
<protein>
    <recommendedName>
        <fullName evidence="6">DNA2/NAM7 helicase-like C-terminal domain-containing protein</fullName>
    </recommendedName>
</protein>
<evidence type="ECO:0000256" key="4">
    <source>
        <dbReference type="ARBA" id="ARBA00022840"/>
    </source>
</evidence>
<accession>A0A3M2RXH3</accession>
<evidence type="ECO:0000256" key="3">
    <source>
        <dbReference type="ARBA" id="ARBA00022806"/>
    </source>
</evidence>
<name>A0A3M2RXH3_9HYPO</name>
<dbReference type="EMBL" id="NKUJ01000223">
    <property type="protein sequence ID" value="RMJ09929.1"/>
    <property type="molecule type" value="Genomic_DNA"/>
</dbReference>
<proteinExistence type="predicted"/>
<keyword evidence="3" id="KW-0347">Helicase</keyword>
<evidence type="ECO:0000259" key="6">
    <source>
        <dbReference type="Pfam" id="PF13087"/>
    </source>
</evidence>
<dbReference type="GO" id="GO:0043139">
    <property type="term" value="F:5'-3' DNA helicase activity"/>
    <property type="evidence" value="ECO:0007669"/>
    <property type="project" value="TreeGrafter"/>
</dbReference>
<feature type="region of interest" description="Disordered" evidence="5">
    <location>
        <begin position="185"/>
        <end position="209"/>
    </location>
</feature>
<organism evidence="7 8">
    <name type="scientific">Fusarium kuroshium</name>
    <dbReference type="NCBI Taxonomy" id="2010991"/>
    <lineage>
        <taxon>Eukaryota</taxon>
        <taxon>Fungi</taxon>
        <taxon>Dikarya</taxon>
        <taxon>Ascomycota</taxon>
        <taxon>Pezizomycotina</taxon>
        <taxon>Sordariomycetes</taxon>
        <taxon>Hypocreomycetidae</taxon>
        <taxon>Hypocreales</taxon>
        <taxon>Nectriaceae</taxon>
        <taxon>Fusarium</taxon>
        <taxon>Fusarium solani species complex</taxon>
    </lineage>
</organism>
<evidence type="ECO:0000256" key="2">
    <source>
        <dbReference type="ARBA" id="ARBA00022801"/>
    </source>
</evidence>
<keyword evidence="2" id="KW-0378">Hydrolase</keyword>
<dbReference type="CDD" id="cd18808">
    <property type="entry name" value="SF1_C_Upf1"/>
    <property type="match status" value="1"/>
</dbReference>
<dbReference type="PANTHER" id="PTHR43788">
    <property type="entry name" value="DNA2/NAM7 HELICASE FAMILY MEMBER"/>
    <property type="match status" value="1"/>
</dbReference>
<dbReference type="InterPro" id="IPR041679">
    <property type="entry name" value="DNA2/NAM7-like_C"/>
</dbReference>
<dbReference type="PANTHER" id="PTHR43788:SF8">
    <property type="entry name" value="DNA-BINDING PROTEIN SMUBP-2"/>
    <property type="match status" value="1"/>
</dbReference>
<keyword evidence="4" id="KW-0067">ATP-binding</keyword>
<dbReference type="InterPro" id="IPR047187">
    <property type="entry name" value="SF1_C_Upf1"/>
</dbReference>
<dbReference type="GO" id="GO:0005524">
    <property type="term" value="F:ATP binding"/>
    <property type="evidence" value="ECO:0007669"/>
    <property type="project" value="UniProtKB-KW"/>
</dbReference>
<gene>
    <name evidence="7" type="ORF">CDV36_010437</name>
</gene>
<dbReference type="SUPFAM" id="SSF52540">
    <property type="entry name" value="P-loop containing nucleoside triphosphate hydrolases"/>
    <property type="match status" value="1"/>
</dbReference>
<comment type="caution">
    <text evidence="7">The sequence shown here is derived from an EMBL/GenBank/DDBJ whole genome shotgun (WGS) entry which is preliminary data.</text>
</comment>
<dbReference type="AlphaFoldDB" id="A0A3M2RXH3"/>
<keyword evidence="8" id="KW-1185">Reference proteome</keyword>
<evidence type="ECO:0000256" key="5">
    <source>
        <dbReference type="SAM" id="MobiDB-lite"/>
    </source>
</evidence>
<dbReference type="Gene3D" id="3.40.50.300">
    <property type="entry name" value="P-loop containing nucleotide triphosphate hydrolases"/>
    <property type="match status" value="1"/>
</dbReference>
<dbReference type="Pfam" id="PF13087">
    <property type="entry name" value="AAA_12"/>
    <property type="match status" value="1"/>
</dbReference>
<dbReference type="Proteomes" id="UP000277212">
    <property type="component" value="Unassembled WGS sequence"/>
</dbReference>
<evidence type="ECO:0000256" key="1">
    <source>
        <dbReference type="ARBA" id="ARBA00022741"/>
    </source>
</evidence>
<sequence length="243" mass="27236">MARGMFDLSLELVYHNLKDEFEYAKSCALTNFSYAGDIRAYLQHTANLVLPADTMAPVFMNCNNCPSREDPVTKSRYNVQAVDCMMKWLKAFIGELSIPTDRIAAITPYRANLQHIRSRFRAEPTLKGIEVSTIDTFMGREADVILLCLAVDKESGPKFTAHPQRLNVAITRHKTALFVFGDIDTIPAPDPDRPKRPRTEDATAEDGAPVKVNLGMMTKMFQWFRDNGMIIHLQGGPNVGPDT</sequence>
<dbReference type="GO" id="GO:0016787">
    <property type="term" value="F:hydrolase activity"/>
    <property type="evidence" value="ECO:0007669"/>
    <property type="project" value="UniProtKB-KW"/>
</dbReference>
<dbReference type="InterPro" id="IPR027417">
    <property type="entry name" value="P-loop_NTPase"/>
</dbReference>